<gene>
    <name evidence="3" type="ORF">ACFPET_14480</name>
</gene>
<keyword evidence="2" id="KW-0812">Transmembrane</keyword>
<keyword evidence="2" id="KW-0472">Membrane</keyword>
<evidence type="ECO:0000256" key="1">
    <source>
        <dbReference type="SAM" id="MobiDB-lite"/>
    </source>
</evidence>
<accession>A0ABV8U011</accession>
<name>A0ABV8U011_9ACTN</name>
<dbReference type="RefSeq" id="WP_380622306.1">
    <property type="nucleotide sequence ID" value="NZ_JBHSDK010000019.1"/>
</dbReference>
<evidence type="ECO:0000313" key="4">
    <source>
        <dbReference type="Proteomes" id="UP001595823"/>
    </source>
</evidence>
<evidence type="ECO:0000313" key="3">
    <source>
        <dbReference type="EMBL" id="MFC4336406.1"/>
    </source>
</evidence>
<dbReference type="Proteomes" id="UP001595823">
    <property type="component" value="Unassembled WGS sequence"/>
</dbReference>
<proteinExistence type="predicted"/>
<organism evidence="3 4">
    <name type="scientific">Salininema proteolyticum</name>
    <dbReference type="NCBI Taxonomy" id="1607685"/>
    <lineage>
        <taxon>Bacteria</taxon>
        <taxon>Bacillati</taxon>
        <taxon>Actinomycetota</taxon>
        <taxon>Actinomycetes</taxon>
        <taxon>Glycomycetales</taxon>
        <taxon>Glycomycetaceae</taxon>
        <taxon>Salininema</taxon>
    </lineage>
</organism>
<evidence type="ECO:0000256" key="2">
    <source>
        <dbReference type="SAM" id="Phobius"/>
    </source>
</evidence>
<feature type="compositionally biased region" description="Gly residues" evidence="1">
    <location>
        <begin position="97"/>
        <end position="108"/>
    </location>
</feature>
<feature type="transmembrane region" description="Helical" evidence="2">
    <location>
        <begin position="52"/>
        <end position="73"/>
    </location>
</feature>
<reference evidence="4" key="1">
    <citation type="journal article" date="2019" name="Int. J. Syst. Evol. Microbiol.">
        <title>The Global Catalogue of Microorganisms (GCM) 10K type strain sequencing project: providing services to taxonomists for standard genome sequencing and annotation.</title>
        <authorList>
            <consortium name="The Broad Institute Genomics Platform"/>
            <consortium name="The Broad Institute Genome Sequencing Center for Infectious Disease"/>
            <person name="Wu L."/>
            <person name="Ma J."/>
        </authorList>
    </citation>
    <scope>NUCLEOTIDE SEQUENCE [LARGE SCALE GENOMIC DNA]</scope>
    <source>
        <strain evidence="4">IBRC-M 10908</strain>
    </source>
</reference>
<dbReference type="Pfam" id="PF11298">
    <property type="entry name" value="DUF3099"/>
    <property type="match status" value="1"/>
</dbReference>
<dbReference type="EMBL" id="JBHSDK010000019">
    <property type="protein sequence ID" value="MFC4336406.1"/>
    <property type="molecule type" value="Genomic_DNA"/>
</dbReference>
<sequence>MKDKAQVITEARMSLEEERHVRVRRYLVMMGLRVVVLVLCAVLAVLQVPLLWLWLLLGVAIVSAMPWMTVLLANDRLVTRKMRKAEKAARRRRLESDGGGGRRSIGSD</sequence>
<feature type="transmembrane region" description="Helical" evidence="2">
    <location>
        <begin position="26"/>
        <end position="46"/>
    </location>
</feature>
<protein>
    <submittedName>
        <fullName evidence="3">DUF3099 domain-containing protein</fullName>
    </submittedName>
</protein>
<comment type="caution">
    <text evidence="3">The sequence shown here is derived from an EMBL/GenBank/DDBJ whole genome shotgun (WGS) entry which is preliminary data.</text>
</comment>
<keyword evidence="2" id="KW-1133">Transmembrane helix</keyword>
<dbReference type="InterPro" id="IPR021449">
    <property type="entry name" value="DUF3099"/>
</dbReference>
<feature type="region of interest" description="Disordered" evidence="1">
    <location>
        <begin position="88"/>
        <end position="108"/>
    </location>
</feature>
<keyword evidence="4" id="KW-1185">Reference proteome</keyword>